<dbReference type="RefSeq" id="WP_278017832.1">
    <property type="nucleotide sequence ID" value="NZ_JARRRY010000001.1"/>
</dbReference>
<proteinExistence type="predicted"/>
<comment type="caution">
    <text evidence="1">The sequence shown here is derived from an EMBL/GenBank/DDBJ whole genome shotgun (WGS) entry which is preliminary data.</text>
</comment>
<evidence type="ECO:0000313" key="1">
    <source>
        <dbReference type="EMBL" id="MDG5753307.1"/>
    </source>
</evidence>
<organism evidence="1 2">
    <name type="scientific">Ectobacillus antri</name>
    <dbReference type="NCBI Taxonomy" id="2486280"/>
    <lineage>
        <taxon>Bacteria</taxon>
        <taxon>Bacillati</taxon>
        <taxon>Bacillota</taxon>
        <taxon>Bacilli</taxon>
        <taxon>Bacillales</taxon>
        <taxon>Bacillaceae</taxon>
        <taxon>Ectobacillus</taxon>
    </lineage>
</organism>
<reference evidence="1 2" key="1">
    <citation type="submission" date="2023-04" db="EMBL/GenBank/DDBJ databases">
        <title>Ectobacillus antri isolated from activated sludge.</title>
        <authorList>
            <person name="Yan P."/>
            <person name="Liu X."/>
        </authorList>
    </citation>
    <scope>NUCLEOTIDE SEQUENCE [LARGE SCALE GENOMIC DNA]</scope>
    <source>
        <strain evidence="1 2">C18H</strain>
    </source>
</reference>
<name>A0ABT6H2W9_9BACI</name>
<gene>
    <name evidence="1" type="ORF">P6P90_04765</name>
</gene>
<dbReference type="Proteomes" id="UP001218246">
    <property type="component" value="Unassembled WGS sequence"/>
</dbReference>
<keyword evidence="2" id="KW-1185">Reference proteome</keyword>
<sequence length="69" mass="7724">MTIQSPQHILIDTYNSAILYSLELLEADDTPEELLVLVKEFLQQAEKVNKVANNREAASSLLKDLKPIG</sequence>
<dbReference type="EMBL" id="JARULN010000002">
    <property type="protein sequence ID" value="MDG5753307.1"/>
    <property type="molecule type" value="Genomic_DNA"/>
</dbReference>
<accession>A0ABT6H2W9</accession>
<protein>
    <submittedName>
        <fullName evidence="1">Uncharacterized protein</fullName>
    </submittedName>
</protein>
<evidence type="ECO:0000313" key="2">
    <source>
        <dbReference type="Proteomes" id="UP001218246"/>
    </source>
</evidence>